<evidence type="ECO:0000256" key="13">
    <source>
        <dbReference type="SAM" id="MobiDB-lite"/>
    </source>
</evidence>
<sequence length="590" mass="66558">MDDPVSKIIHLNFRYFRYDKASESRKLRGALLFCMHRDSYTSNSSTEIDSLINELDDVARDLLTQIQLTCESFASGNCLQPEHDFNELRKILSSALVTKQEIAIDKSIVQRMKGLNGDSERMHQLIQDYAGALQQLTNPEDMHEFKKFNATYEQMGEASCAWTYLVLETPSNGVVIDPITKKAVVNPVRNIHCGHVYEKEAIESLLSIAEAPLKCAWFGCKNTMPLKLEDLRPVERSTCIVLCAVFVIPSEADYDGKLCPHELDKSYFGFKSSEGMCVTFSKQEGQGSYDIAGDKCRKLFHGTLYNIFSVSLPNPTYRVGEPVSKQYELLFNHSLPPVDRLPIYKHDLVILNGIKIIRMHSTRSKKTISSRLMVRLAGELQEEIAIDIKNYGSSSLNLMQSKLIIDQTEQQYMIQGAFSEAICLYLKTEWVNARQQYKWNVPGSCRSTPFDGYFCSRTPFQWCTVFNKTDDAAYCECSPGPEKVKCTNVPCNVKESFVGFNATKKCVAALKTKPRPRPKQREREVKKEKGMSKAEQSIMATAAGCFGAIVLIIVIIAASSCKRKSKKKSESPKKDHRAVTDSFASSRRSP</sequence>
<dbReference type="GO" id="GO:0008270">
    <property type="term" value="F:zinc ion binding"/>
    <property type="evidence" value="ECO:0007669"/>
    <property type="project" value="UniProtKB-KW"/>
</dbReference>
<keyword evidence="14" id="KW-0812">Transmembrane</keyword>
<keyword evidence="9" id="KW-0862">Zinc</keyword>
<dbReference type="GO" id="GO:0061665">
    <property type="term" value="F:SUMO ligase activity"/>
    <property type="evidence" value="ECO:0007669"/>
    <property type="project" value="TreeGrafter"/>
</dbReference>
<dbReference type="InterPro" id="IPR004181">
    <property type="entry name" value="Znf_MIZ"/>
</dbReference>
<keyword evidence="14" id="KW-0472">Membrane</keyword>
<dbReference type="GO" id="GO:0030915">
    <property type="term" value="C:Smc5-Smc6 complex"/>
    <property type="evidence" value="ECO:0007669"/>
    <property type="project" value="InterPro"/>
</dbReference>
<dbReference type="InterPro" id="IPR026846">
    <property type="entry name" value="Nse2(Mms21)"/>
</dbReference>
<evidence type="ECO:0000256" key="5">
    <source>
        <dbReference type="ARBA" id="ARBA00022679"/>
    </source>
</evidence>
<keyword evidence="7" id="KW-0863">Zinc-finger</keyword>
<dbReference type="EMBL" id="KL363211">
    <property type="protein sequence ID" value="KFD54104.1"/>
    <property type="molecule type" value="Genomic_DNA"/>
</dbReference>
<gene>
    <name evidence="16" type="ORF">M513_05123</name>
</gene>
<dbReference type="GO" id="GO:0000724">
    <property type="term" value="P:double-strand break repair via homologous recombination"/>
    <property type="evidence" value="ECO:0007669"/>
    <property type="project" value="InterPro"/>
</dbReference>
<evidence type="ECO:0000259" key="15">
    <source>
        <dbReference type="Pfam" id="PF11789"/>
    </source>
</evidence>
<feature type="compositionally biased region" description="Basic and acidic residues" evidence="13">
    <location>
        <begin position="519"/>
        <end position="532"/>
    </location>
</feature>
<name>A0A085MA58_9BILA</name>
<dbReference type="Pfam" id="PF11789">
    <property type="entry name" value="zf-Nse"/>
    <property type="match status" value="1"/>
</dbReference>
<evidence type="ECO:0000256" key="11">
    <source>
        <dbReference type="ARBA" id="ARBA00031731"/>
    </source>
</evidence>
<dbReference type="AlphaFoldDB" id="A0A085MA58"/>
<evidence type="ECO:0000256" key="10">
    <source>
        <dbReference type="ARBA" id="ARBA00023242"/>
    </source>
</evidence>
<feature type="compositionally biased region" description="Basic and acidic residues" evidence="13">
    <location>
        <begin position="568"/>
        <end position="579"/>
    </location>
</feature>
<evidence type="ECO:0000256" key="14">
    <source>
        <dbReference type="SAM" id="Phobius"/>
    </source>
</evidence>
<evidence type="ECO:0000256" key="7">
    <source>
        <dbReference type="ARBA" id="ARBA00022771"/>
    </source>
</evidence>
<keyword evidence="5" id="KW-0808">Transferase</keyword>
<proteinExistence type="inferred from homology"/>
<dbReference type="Gene3D" id="3.30.40.10">
    <property type="entry name" value="Zinc/RING finger domain, C3HC4 (zinc finger)"/>
    <property type="match status" value="1"/>
</dbReference>
<accession>A0A085MA58</accession>
<reference evidence="16 17" key="1">
    <citation type="journal article" date="2014" name="Nat. Genet.">
        <title>Genome and transcriptome of the porcine whipworm Trichuris suis.</title>
        <authorList>
            <person name="Jex A.R."/>
            <person name="Nejsum P."/>
            <person name="Schwarz E.M."/>
            <person name="Hu L."/>
            <person name="Young N.D."/>
            <person name="Hall R.S."/>
            <person name="Korhonen P.K."/>
            <person name="Liao S."/>
            <person name="Thamsborg S."/>
            <person name="Xia J."/>
            <person name="Xu P."/>
            <person name="Wang S."/>
            <person name="Scheerlinck J.P."/>
            <person name="Hofmann A."/>
            <person name="Sternberg P.W."/>
            <person name="Wang J."/>
            <person name="Gasser R.B."/>
        </authorList>
    </citation>
    <scope>NUCLEOTIDE SEQUENCE [LARGE SCALE GENOMIC DNA]</scope>
    <source>
        <strain evidence="16">DCEP-RM93M</strain>
    </source>
</reference>
<evidence type="ECO:0000313" key="17">
    <source>
        <dbReference type="Proteomes" id="UP000030764"/>
    </source>
</evidence>
<feature type="region of interest" description="Disordered" evidence="13">
    <location>
        <begin position="512"/>
        <end position="532"/>
    </location>
</feature>
<keyword evidence="8" id="KW-0833">Ubl conjugation pathway</keyword>
<evidence type="ECO:0000256" key="4">
    <source>
        <dbReference type="ARBA" id="ARBA00020923"/>
    </source>
</evidence>
<dbReference type="CDD" id="cd16651">
    <property type="entry name" value="SPL-RING_NSE2"/>
    <property type="match status" value="1"/>
</dbReference>
<evidence type="ECO:0000256" key="1">
    <source>
        <dbReference type="ARBA" id="ARBA00004123"/>
    </source>
</evidence>
<dbReference type="PANTHER" id="PTHR21330:SF1">
    <property type="entry name" value="E3 SUMO-PROTEIN LIGASE NSE2"/>
    <property type="match status" value="1"/>
</dbReference>
<comment type="similarity">
    <text evidence="3">Belongs to the NSE2 family.</text>
</comment>
<evidence type="ECO:0000313" key="16">
    <source>
        <dbReference type="EMBL" id="KFD54104.1"/>
    </source>
</evidence>
<evidence type="ECO:0000256" key="3">
    <source>
        <dbReference type="ARBA" id="ARBA00008212"/>
    </source>
</evidence>
<feature type="transmembrane region" description="Helical" evidence="14">
    <location>
        <begin position="538"/>
        <end position="558"/>
    </location>
</feature>
<dbReference type="GO" id="GO:0005634">
    <property type="term" value="C:nucleus"/>
    <property type="evidence" value="ECO:0007669"/>
    <property type="project" value="UniProtKB-SubCell"/>
</dbReference>
<keyword evidence="6" id="KW-0479">Metal-binding</keyword>
<protein>
    <recommendedName>
        <fullName evidence="4">E3 SUMO-protein ligase NSE2</fullName>
    </recommendedName>
    <alternativeName>
        <fullName evidence="11">E3 SUMO-protein transferase NSE2</fullName>
    </alternativeName>
    <alternativeName>
        <fullName evidence="12">Non-structural maintenance of chromosomes element 2 homolog</fullName>
    </alternativeName>
</protein>
<evidence type="ECO:0000256" key="6">
    <source>
        <dbReference type="ARBA" id="ARBA00022723"/>
    </source>
</evidence>
<dbReference type="Proteomes" id="UP000030764">
    <property type="component" value="Unassembled WGS sequence"/>
</dbReference>
<organism evidence="16 17">
    <name type="scientific">Trichuris suis</name>
    <name type="common">pig whipworm</name>
    <dbReference type="NCBI Taxonomy" id="68888"/>
    <lineage>
        <taxon>Eukaryota</taxon>
        <taxon>Metazoa</taxon>
        <taxon>Ecdysozoa</taxon>
        <taxon>Nematoda</taxon>
        <taxon>Enoplea</taxon>
        <taxon>Dorylaimia</taxon>
        <taxon>Trichinellida</taxon>
        <taxon>Trichuridae</taxon>
        <taxon>Trichuris</taxon>
    </lineage>
</organism>
<evidence type="ECO:0000256" key="8">
    <source>
        <dbReference type="ARBA" id="ARBA00022786"/>
    </source>
</evidence>
<evidence type="ECO:0000256" key="12">
    <source>
        <dbReference type="ARBA" id="ARBA00032533"/>
    </source>
</evidence>
<evidence type="ECO:0000256" key="9">
    <source>
        <dbReference type="ARBA" id="ARBA00022833"/>
    </source>
</evidence>
<dbReference type="PANTHER" id="PTHR21330">
    <property type="entry name" value="E3 SUMO-PROTEIN LIGASE NSE2"/>
    <property type="match status" value="1"/>
</dbReference>
<keyword evidence="17" id="KW-1185">Reference proteome</keyword>
<keyword evidence="10" id="KW-0539">Nucleus</keyword>
<dbReference type="InterPro" id="IPR013083">
    <property type="entry name" value="Znf_RING/FYVE/PHD"/>
</dbReference>
<feature type="domain" description="SP-RING-type" evidence="15">
    <location>
        <begin position="176"/>
        <end position="220"/>
    </location>
</feature>
<evidence type="ECO:0000256" key="2">
    <source>
        <dbReference type="ARBA" id="ARBA00004718"/>
    </source>
</evidence>
<comment type="pathway">
    <text evidence="2">Protein modification; protein sumoylation.</text>
</comment>
<feature type="region of interest" description="Disordered" evidence="13">
    <location>
        <begin position="560"/>
        <end position="590"/>
    </location>
</feature>
<dbReference type="GO" id="GO:0016925">
    <property type="term" value="P:protein sumoylation"/>
    <property type="evidence" value="ECO:0007669"/>
    <property type="project" value="TreeGrafter"/>
</dbReference>
<keyword evidence="14" id="KW-1133">Transmembrane helix</keyword>
<comment type="subcellular location">
    <subcellularLocation>
        <location evidence="1">Nucleus</location>
    </subcellularLocation>
</comment>